<dbReference type="PANTHER" id="PTHR33845">
    <property type="entry name" value="C2H2-TYPE DOMAIN-CONTAINING PROTEIN"/>
    <property type="match status" value="1"/>
</dbReference>
<dbReference type="PANTHER" id="PTHR33845:SF1">
    <property type="entry name" value="C2H2-TYPE DOMAIN-CONTAINING PROTEIN"/>
    <property type="match status" value="1"/>
</dbReference>
<organism evidence="3 4">
    <name type="scientific">Porites lobata</name>
    <dbReference type="NCBI Taxonomy" id="104759"/>
    <lineage>
        <taxon>Eukaryota</taxon>
        <taxon>Metazoa</taxon>
        <taxon>Cnidaria</taxon>
        <taxon>Anthozoa</taxon>
        <taxon>Hexacorallia</taxon>
        <taxon>Scleractinia</taxon>
        <taxon>Fungiina</taxon>
        <taxon>Poritidae</taxon>
        <taxon>Porites</taxon>
    </lineage>
</organism>
<feature type="region of interest" description="Disordered" evidence="1">
    <location>
        <begin position="272"/>
        <end position="317"/>
    </location>
</feature>
<proteinExistence type="predicted"/>
<feature type="compositionally biased region" description="Basic residues" evidence="1">
    <location>
        <begin position="307"/>
        <end position="317"/>
    </location>
</feature>
<evidence type="ECO:0000313" key="3">
    <source>
        <dbReference type="EMBL" id="CAH3131980.1"/>
    </source>
</evidence>
<gene>
    <name evidence="3" type="ORF">PLOB_00036369</name>
</gene>
<dbReference type="PROSITE" id="PS00028">
    <property type="entry name" value="ZINC_FINGER_C2H2_1"/>
    <property type="match status" value="1"/>
</dbReference>
<evidence type="ECO:0000313" key="4">
    <source>
        <dbReference type="Proteomes" id="UP001159405"/>
    </source>
</evidence>
<keyword evidence="4" id="KW-1185">Reference proteome</keyword>
<sequence>MTQQANANLADSLLFPCPDDGCTTSYMTYGWLEQHLMYGKHQFRQAESVSLMDQAMVSYKECLEAGGSHPEVTIPDTEIHIGSPCLPEGWACLESIRETCYWFNSKEKRYLEEKFKHWESTGIIANPDDVSKEMRCLRDQSGQRIFMVKEFLRPQPITSFFSTMACKRRDATYSNDEAEEFAREQAAVHLDVMEVRRRNSAMHDAEYEALYGVLNDERTFKEWPKKQHGQYQLCDVHNPMVGSKVLPIVHTVTNCIVMRKSDLSSIVKGFDDESKERKHLEVPKEDEPNLQEFSPVKKRQKDDFKGHLRRTHFKGGS</sequence>
<evidence type="ECO:0000256" key="1">
    <source>
        <dbReference type="SAM" id="MobiDB-lite"/>
    </source>
</evidence>
<reference evidence="3 4" key="1">
    <citation type="submission" date="2022-05" db="EMBL/GenBank/DDBJ databases">
        <authorList>
            <consortium name="Genoscope - CEA"/>
            <person name="William W."/>
        </authorList>
    </citation>
    <scope>NUCLEOTIDE SEQUENCE [LARGE SCALE GENOMIC DNA]</scope>
</reference>
<protein>
    <recommendedName>
        <fullName evidence="2">C2H2-type domain-containing protein</fullName>
    </recommendedName>
</protein>
<comment type="caution">
    <text evidence="3">The sequence shown here is derived from an EMBL/GenBank/DDBJ whole genome shotgun (WGS) entry which is preliminary data.</text>
</comment>
<dbReference type="EMBL" id="CALNXK010000050">
    <property type="protein sequence ID" value="CAH3131980.1"/>
    <property type="molecule type" value="Genomic_DNA"/>
</dbReference>
<feature type="domain" description="C2H2-type" evidence="2">
    <location>
        <begin position="17"/>
        <end position="41"/>
    </location>
</feature>
<accession>A0ABN8P3M0</accession>
<feature type="compositionally biased region" description="Basic and acidic residues" evidence="1">
    <location>
        <begin position="272"/>
        <end position="287"/>
    </location>
</feature>
<dbReference type="Proteomes" id="UP001159405">
    <property type="component" value="Unassembled WGS sequence"/>
</dbReference>
<name>A0ABN8P3M0_9CNID</name>
<dbReference type="InterPro" id="IPR013087">
    <property type="entry name" value="Znf_C2H2_type"/>
</dbReference>
<evidence type="ECO:0000259" key="2">
    <source>
        <dbReference type="PROSITE" id="PS00028"/>
    </source>
</evidence>